<feature type="transmembrane region" description="Helical" evidence="1">
    <location>
        <begin position="566"/>
        <end position="588"/>
    </location>
</feature>
<evidence type="ECO:0000313" key="2">
    <source>
        <dbReference type="EMBL" id="BBX85004.1"/>
    </source>
</evidence>
<feature type="transmembrane region" description="Helical" evidence="1">
    <location>
        <begin position="148"/>
        <end position="169"/>
    </location>
</feature>
<feature type="transmembrane region" description="Helical" evidence="1">
    <location>
        <begin position="113"/>
        <end position="136"/>
    </location>
</feature>
<keyword evidence="1" id="KW-0472">Membrane</keyword>
<feature type="transmembrane region" description="Helical" evidence="1">
    <location>
        <begin position="256"/>
        <end position="273"/>
    </location>
</feature>
<feature type="transmembrane region" description="Helical" evidence="1">
    <location>
        <begin position="406"/>
        <end position="424"/>
    </location>
</feature>
<dbReference type="EMBL" id="AP022577">
    <property type="protein sequence ID" value="BBX85004.1"/>
    <property type="molecule type" value="Genomic_DNA"/>
</dbReference>
<feature type="transmembrane region" description="Helical" evidence="1">
    <location>
        <begin position="227"/>
        <end position="244"/>
    </location>
</feature>
<feature type="transmembrane region" description="Helical" evidence="1">
    <location>
        <begin position="27"/>
        <end position="47"/>
    </location>
</feature>
<evidence type="ECO:0000256" key="1">
    <source>
        <dbReference type="SAM" id="Phobius"/>
    </source>
</evidence>
<name>A0ABM7IE41_9MYCO</name>
<keyword evidence="1" id="KW-0812">Transmembrane</keyword>
<reference evidence="2 3" key="1">
    <citation type="journal article" date="2019" name="Emerg. Microbes Infect.">
        <title>Comprehensive subspecies identification of 175 nontuberculous mycobacteria species based on 7547 genomic profiles.</title>
        <authorList>
            <person name="Matsumoto Y."/>
            <person name="Kinjo T."/>
            <person name="Motooka D."/>
            <person name="Nabeya D."/>
            <person name="Jung N."/>
            <person name="Uechi K."/>
            <person name="Horii T."/>
            <person name="Iida T."/>
            <person name="Fujita J."/>
            <person name="Nakamura S."/>
        </authorList>
    </citation>
    <scope>NUCLEOTIDE SEQUENCE [LARGE SCALE GENOMIC DNA]</scope>
    <source>
        <strain evidence="2 3">JCM 15296</strain>
    </source>
</reference>
<evidence type="ECO:0000313" key="3">
    <source>
        <dbReference type="Proteomes" id="UP000465609"/>
    </source>
</evidence>
<feature type="transmembrane region" description="Helical" evidence="1">
    <location>
        <begin position="280"/>
        <end position="301"/>
    </location>
</feature>
<keyword evidence="3" id="KW-1185">Reference proteome</keyword>
<feature type="transmembrane region" description="Helical" evidence="1">
    <location>
        <begin position="375"/>
        <end position="394"/>
    </location>
</feature>
<gene>
    <name evidence="2" type="ORF">MAUB_28770</name>
</gene>
<evidence type="ECO:0008006" key="4">
    <source>
        <dbReference type="Google" id="ProtNLM"/>
    </source>
</evidence>
<feature type="transmembrane region" description="Helical" evidence="1">
    <location>
        <begin position="189"/>
        <end position="207"/>
    </location>
</feature>
<feature type="transmembrane region" description="Helical" evidence="1">
    <location>
        <begin position="334"/>
        <end position="355"/>
    </location>
</feature>
<sequence>MAAQLAEQVTVVAAAGTEGGGAALDQVIGMSVATGIITAGLLWIGYLHRQRRITWLQDLAEAAGRKMNRPSWVALPSLLFISTIICAMFGFIWDVSLHIGKGRDAGPLANPAHYFILVGLFLLFIAGSLSIILPYDKPGPAAIKITKTWYAPVGGILMAGCGLYALIGFPLDDIWHRIFGQDVTLWGPTHLMLIGGAGLSLVAMLLLEREGDIAMGADAPPARNKVLPYFAFGGLVIGLSVFPVEYDFGVEQFRLVFHPMLIAAAASMSLVATRLTLGRYSTFGAIAFALFIRGLVALAVGPVLGSPYSWCALYLGSAIVVELIGLTPIVNRPILFGAVAGLGVGTVGMWLESFWVDAMFRTPWPTSMWGEALSMSTPVAIFMGMCGALLAVVLSGQRLPARPIGIGIVVATVLVIGGAVANGLNITVPEHARAQITLTDAPSPQGQRLVNADIQITPANLISDNPEWVTLMAWQGKLAYDRGLVVDHLQQVGPGHYRSTRPIPVWGTWKTVLRVQDGRTMAAVPVFLPADPGIGAQETPALSTTRDFTDEIKVLQRERNLDVPSWLYPAASMIVLVCSLILVALLSWGAGRINSREEFSTTEAREPVGQP</sequence>
<accession>A0ABM7IE41</accession>
<organism evidence="2 3">
    <name type="scientific">Mycolicibacterium aubagnense</name>
    <dbReference type="NCBI Taxonomy" id="319707"/>
    <lineage>
        <taxon>Bacteria</taxon>
        <taxon>Bacillati</taxon>
        <taxon>Actinomycetota</taxon>
        <taxon>Actinomycetes</taxon>
        <taxon>Mycobacteriales</taxon>
        <taxon>Mycobacteriaceae</taxon>
        <taxon>Mycolicibacterium</taxon>
    </lineage>
</organism>
<keyword evidence="1" id="KW-1133">Transmembrane helix</keyword>
<dbReference type="RefSeq" id="WP_138232931.1">
    <property type="nucleotide sequence ID" value="NZ_AP022577.1"/>
</dbReference>
<protein>
    <recommendedName>
        <fullName evidence="4">Integral membrane protein</fullName>
    </recommendedName>
</protein>
<feature type="transmembrane region" description="Helical" evidence="1">
    <location>
        <begin position="72"/>
        <end position="93"/>
    </location>
</feature>
<proteinExistence type="predicted"/>
<dbReference type="Proteomes" id="UP000465609">
    <property type="component" value="Chromosome"/>
</dbReference>